<dbReference type="PANTHER" id="PTHR43591">
    <property type="entry name" value="METHYLTRANSFERASE"/>
    <property type="match status" value="1"/>
</dbReference>
<dbReference type="SUPFAM" id="SSF53335">
    <property type="entry name" value="S-adenosyl-L-methionine-dependent methyltransferases"/>
    <property type="match status" value="1"/>
</dbReference>
<dbReference type="EMBL" id="LCZI01000623">
    <property type="protein sequence ID" value="KKZ65565.1"/>
    <property type="molecule type" value="Genomic_DNA"/>
</dbReference>
<sequence length="349" mass="38961">MAYDTGQEVHQAPLMLPDSDEDSAIAVNDDLLSVASLTSSVRDFVVENGRTYHSLSVGKYILPNDEVRLNFAKGPTRYELGHRHVFFSLKLGLTSSDRKDMQNHHFLVTFGGKMHFAPGADHAQRVLDVGTGTGIWAIDYGKSLPFWPDAHPSAEVIGVDLSPIQPFYVPPNCSFEIDDLEKDWTWTRPFDYIFSRMMVGSFADFSCFADQAYQHLIPGGYVELIDCIFPMACDDSTLNDSLALKEFSDLLLQASINLGRPLNAASSHRETLIKAGFTNVNVLNYKWPTNRWPKDPKNKRVGLWTLANVGGGLEGLSLALMTRGLGWGKERVLAYLTTVRKDLHNPKIH</sequence>
<dbReference type="AlphaFoldDB" id="A0A0G2I5Q1"/>
<comment type="caution">
    <text evidence="1">The sequence shown here is derived from an EMBL/GenBank/DDBJ whole genome shotgun (WGS) entry which is preliminary data.</text>
</comment>
<dbReference type="VEuPathDB" id="FungiDB:EMCG_08590"/>
<dbReference type="InterPro" id="IPR029063">
    <property type="entry name" value="SAM-dependent_MTases_sf"/>
</dbReference>
<protein>
    <recommendedName>
        <fullName evidence="3">Methyltransferase domain-containing protein</fullName>
    </recommendedName>
</protein>
<gene>
    <name evidence="1" type="ORF">EMCG_08590</name>
</gene>
<reference evidence="2" key="1">
    <citation type="journal article" date="2015" name="PLoS Genet.">
        <title>The dynamic genome and transcriptome of the human fungal pathogen Blastomyces and close relative Emmonsia.</title>
        <authorList>
            <person name="Munoz J.F."/>
            <person name="Gauthier G.M."/>
            <person name="Desjardins C.A."/>
            <person name="Gallo J.E."/>
            <person name="Holder J."/>
            <person name="Sullivan T.D."/>
            <person name="Marty A.J."/>
            <person name="Carmen J.C."/>
            <person name="Chen Z."/>
            <person name="Ding L."/>
            <person name="Gujja S."/>
            <person name="Magrini V."/>
            <person name="Misas E."/>
            <person name="Mitreva M."/>
            <person name="Priest M."/>
            <person name="Saif S."/>
            <person name="Whiston E.A."/>
            <person name="Young S."/>
            <person name="Zeng Q."/>
            <person name="Goldman W.E."/>
            <person name="Mardis E.R."/>
            <person name="Taylor J.W."/>
            <person name="McEwen J.G."/>
            <person name="Clay O.K."/>
            <person name="Klein B.S."/>
            <person name="Cuomo C.A."/>
        </authorList>
    </citation>
    <scope>NUCLEOTIDE SEQUENCE [LARGE SCALE GENOMIC DNA]</scope>
    <source>
        <strain evidence="2">UAMH 3008</strain>
    </source>
</reference>
<dbReference type="OrthoDB" id="2013972at2759"/>
<name>A0A0G2I5Q1_9EURO</name>
<dbReference type="GO" id="GO:0008168">
    <property type="term" value="F:methyltransferase activity"/>
    <property type="evidence" value="ECO:0007669"/>
    <property type="project" value="TreeGrafter"/>
</dbReference>
<dbReference type="PANTHER" id="PTHR43591:SF31">
    <property type="entry name" value="LAEA-LIKE, PUTATIVE (AFU_ORTHOLOGUE AFUA_8G01930)-RELATED"/>
    <property type="match status" value="1"/>
</dbReference>
<organism evidence="1 2">
    <name type="scientific">[Emmonsia] crescens</name>
    <dbReference type="NCBI Taxonomy" id="73230"/>
    <lineage>
        <taxon>Eukaryota</taxon>
        <taxon>Fungi</taxon>
        <taxon>Dikarya</taxon>
        <taxon>Ascomycota</taxon>
        <taxon>Pezizomycotina</taxon>
        <taxon>Eurotiomycetes</taxon>
        <taxon>Eurotiomycetidae</taxon>
        <taxon>Onygenales</taxon>
        <taxon>Ajellomycetaceae</taxon>
        <taxon>Emergomyces</taxon>
    </lineage>
</organism>
<dbReference type="Proteomes" id="UP000034164">
    <property type="component" value="Unassembled WGS sequence"/>
</dbReference>
<dbReference type="Gene3D" id="3.40.50.150">
    <property type="entry name" value="Vaccinia Virus protein VP39"/>
    <property type="match status" value="1"/>
</dbReference>
<dbReference type="CDD" id="cd02440">
    <property type="entry name" value="AdoMet_MTases"/>
    <property type="match status" value="1"/>
</dbReference>
<evidence type="ECO:0008006" key="3">
    <source>
        <dbReference type="Google" id="ProtNLM"/>
    </source>
</evidence>
<evidence type="ECO:0000313" key="2">
    <source>
        <dbReference type="Proteomes" id="UP000034164"/>
    </source>
</evidence>
<evidence type="ECO:0000313" key="1">
    <source>
        <dbReference type="EMBL" id="KKZ65565.1"/>
    </source>
</evidence>
<accession>A0A0G2I5Q1</accession>
<dbReference type="Pfam" id="PF13489">
    <property type="entry name" value="Methyltransf_23"/>
    <property type="match status" value="1"/>
</dbReference>
<feature type="non-terminal residue" evidence="1">
    <location>
        <position position="349"/>
    </location>
</feature>
<proteinExistence type="predicted"/>